<dbReference type="Proteomes" id="UP000825935">
    <property type="component" value="Chromosome 24"/>
</dbReference>
<comment type="caution">
    <text evidence="3">The sequence shown here is derived from an EMBL/GenBank/DDBJ whole genome shotgun (WGS) entry which is preliminary data.</text>
</comment>
<evidence type="ECO:0000256" key="1">
    <source>
        <dbReference type="SAM" id="MobiDB-lite"/>
    </source>
</evidence>
<keyword evidence="2" id="KW-0812">Transmembrane</keyword>
<sequence length="262" mass="29342">MDQQAPRADEVVGNPVEGVMRRPFFDAQGGGALSVSTAGGRSPPSSPPTEHNNGGRGTEVSWNIEMIRHPVQFRATREQAISSLKESKPHARKLKDLQKSERQFQKDGSTHKKNIRRMSKDLYVVLGWYAILQSALFAAVAQTSVFKCDDKFAVATIAAMVAMGTLFGVRHKLSRMHNHQKLVLQFQARQNAVHDVIEQLYLRGSACDIASLQPNHDHNFEEDRHLFFLPLRNLLVFLFLISFTILVISSCNSLLCNTCPCK</sequence>
<dbReference type="AlphaFoldDB" id="A0A8T2RYG7"/>
<evidence type="ECO:0000313" key="3">
    <source>
        <dbReference type="EMBL" id="KAH7300744.1"/>
    </source>
</evidence>
<evidence type="ECO:0000313" key="4">
    <source>
        <dbReference type="Proteomes" id="UP000825935"/>
    </source>
</evidence>
<dbReference type="PANTHER" id="PTHR33287">
    <property type="entry name" value="OS03G0453550 PROTEIN"/>
    <property type="match status" value="1"/>
</dbReference>
<organism evidence="3 4">
    <name type="scientific">Ceratopteris richardii</name>
    <name type="common">Triangle waterfern</name>
    <dbReference type="NCBI Taxonomy" id="49495"/>
    <lineage>
        <taxon>Eukaryota</taxon>
        <taxon>Viridiplantae</taxon>
        <taxon>Streptophyta</taxon>
        <taxon>Embryophyta</taxon>
        <taxon>Tracheophyta</taxon>
        <taxon>Polypodiopsida</taxon>
        <taxon>Polypodiidae</taxon>
        <taxon>Polypodiales</taxon>
        <taxon>Pteridineae</taxon>
        <taxon>Pteridaceae</taxon>
        <taxon>Parkerioideae</taxon>
        <taxon>Ceratopteris</taxon>
    </lineage>
</organism>
<keyword evidence="2" id="KW-0472">Membrane</keyword>
<reference evidence="3" key="1">
    <citation type="submission" date="2021-08" db="EMBL/GenBank/DDBJ databases">
        <title>WGS assembly of Ceratopteris richardii.</title>
        <authorList>
            <person name="Marchant D.B."/>
            <person name="Chen G."/>
            <person name="Jenkins J."/>
            <person name="Shu S."/>
            <person name="Leebens-Mack J."/>
            <person name="Grimwood J."/>
            <person name="Schmutz J."/>
            <person name="Soltis P."/>
            <person name="Soltis D."/>
            <person name="Chen Z.-H."/>
        </authorList>
    </citation>
    <scope>NUCLEOTIDE SEQUENCE</scope>
    <source>
        <strain evidence="3">Whitten #5841</strain>
        <tissue evidence="3">Leaf</tissue>
    </source>
</reference>
<proteinExistence type="predicted"/>
<dbReference type="PANTHER" id="PTHR33287:SF11">
    <property type="entry name" value="OS03G0778400 PROTEIN"/>
    <property type="match status" value="1"/>
</dbReference>
<dbReference type="OrthoDB" id="1978431at2759"/>
<gene>
    <name evidence="3" type="ORF">KP509_24G077500</name>
</gene>
<feature type="transmembrane region" description="Helical" evidence="2">
    <location>
        <begin position="122"/>
        <end position="140"/>
    </location>
</feature>
<feature type="region of interest" description="Disordered" evidence="1">
    <location>
        <begin position="1"/>
        <end position="58"/>
    </location>
</feature>
<feature type="region of interest" description="Disordered" evidence="1">
    <location>
        <begin position="85"/>
        <end position="112"/>
    </location>
</feature>
<keyword evidence="4" id="KW-1185">Reference proteome</keyword>
<feature type="transmembrane region" description="Helical" evidence="2">
    <location>
        <begin position="152"/>
        <end position="169"/>
    </location>
</feature>
<accession>A0A8T2RYG7</accession>
<keyword evidence="2" id="KW-1133">Transmembrane helix</keyword>
<feature type="transmembrane region" description="Helical" evidence="2">
    <location>
        <begin position="234"/>
        <end position="255"/>
    </location>
</feature>
<name>A0A8T2RYG7_CERRI</name>
<dbReference type="EMBL" id="CM035429">
    <property type="protein sequence ID" value="KAH7300744.1"/>
    <property type="molecule type" value="Genomic_DNA"/>
</dbReference>
<feature type="compositionally biased region" description="Basic and acidic residues" evidence="1">
    <location>
        <begin position="85"/>
        <end position="110"/>
    </location>
</feature>
<evidence type="ECO:0000256" key="2">
    <source>
        <dbReference type="SAM" id="Phobius"/>
    </source>
</evidence>
<protein>
    <submittedName>
        <fullName evidence="3">Uncharacterized protein</fullName>
    </submittedName>
</protein>